<dbReference type="EMBL" id="JANIIK010000047">
    <property type="protein sequence ID" value="KAJ3601051.1"/>
    <property type="molecule type" value="Genomic_DNA"/>
</dbReference>
<dbReference type="AlphaFoldDB" id="A0A9Q0E848"/>
<dbReference type="Proteomes" id="UP001148018">
    <property type="component" value="Unassembled WGS sequence"/>
</dbReference>
<comment type="caution">
    <text evidence="2">The sequence shown here is derived from an EMBL/GenBank/DDBJ whole genome shotgun (WGS) entry which is preliminary data.</text>
</comment>
<feature type="region of interest" description="Disordered" evidence="1">
    <location>
        <begin position="1"/>
        <end position="58"/>
    </location>
</feature>
<sequence length="87" mass="9945">MGSRQESWGAVRSHGEPSGVMVSRQESWGAVRSHEGADEEASLPCNTQGEDQPSKSWSFSNQELRVLTRNRWVLTRNRWVLTRNRGF</sequence>
<accession>A0A9Q0E848</accession>
<organism evidence="2 3">
    <name type="scientific">Muraenolepis orangiensis</name>
    <name type="common">Patagonian moray cod</name>
    <dbReference type="NCBI Taxonomy" id="630683"/>
    <lineage>
        <taxon>Eukaryota</taxon>
        <taxon>Metazoa</taxon>
        <taxon>Chordata</taxon>
        <taxon>Craniata</taxon>
        <taxon>Vertebrata</taxon>
        <taxon>Euteleostomi</taxon>
        <taxon>Actinopterygii</taxon>
        <taxon>Neopterygii</taxon>
        <taxon>Teleostei</taxon>
        <taxon>Neoteleostei</taxon>
        <taxon>Acanthomorphata</taxon>
        <taxon>Zeiogadaria</taxon>
        <taxon>Gadariae</taxon>
        <taxon>Gadiformes</taxon>
        <taxon>Muraenolepidoidei</taxon>
        <taxon>Muraenolepididae</taxon>
        <taxon>Muraenolepis</taxon>
    </lineage>
</organism>
<keyword evidence="3" id="KW-1185">Reference proteome</keyword>
<evidence type="ECO:0000313" key="2">
    <source>
        <dbReference type="EMBL" id="KAJ3601051.1"/>
    </source>
</evidence>
<name>A0A9Q0E848_9TELE</name>
<feature type="compositionally biased region" description="Polar residues" evidence="1">
    <location>
        <begin position="44"/>
        <end position="58"/>
    </location>
</feature>
<evidence type="ECO:0000313" key="3">
    <source>
        <dbReference type="Proteomes" id="UP001148018"/>
    </source>
</evidence>
<evidence type="ECO:0000256" key="1">
    <source>
        <dbReference type="SAM" id="MobiDB-lite"/>
    </source>
</evidence>
<gene>
    <name evidence="2" type="ORF">NHX12_032024</name>
</gene>
<protein>
    <submittedName>
        <fullName evidence="2">Uncharacterized protein</fullName>
    </submittedName>
</protein>
<reference evidence="2" key="1">
    <citation type="submission" date="2022-07" db="EMBL/GenBank/DDBJ databases">
        <title>Chromosome-level genome of Muraenolepis orangiensis.</title>
        <authorList>
            <person name="Kim J."/>
        </authorList>
    </citation>
    <scope>NUCLEOTIDE SEQUENCE</scope>
    <source>
        <strain evidence="2">KU_S4_2022</strain>
        <tissue evidence="2">Muscle</tissue>
    </source>
</reference>
<proteinExistence type="predicted"/>